<dbReference type="Proteomes" id="UP000621266">
    <property type="component" value="Unassembled WGS sequence"/>
</dbReference>
<sequence>MTHLRTAGPAGDARPRTAADPRPRFRDLLAAEWRKTWAPRSAAWTYAVGALVVIAVNAGAAWDRYSYWHEMDARSRADFIRDGISLWDAFTGNASITLMLIAGAVGVLAVTGEYGTGLIRTTFAAVPARRSVMAAKAAVVAAATTGLGAVVAGTSFALTQAILSGRGAGVSIGHPGALRLVVASALVAPVSALTGMAVGAVIRHTAGALTTTFGLLVVPPLVFGEDQYATAVVNHALPTSAWHRLAEVGVPQEVAYPWTRTGGWIVYAAWACAAVLVAVTVVHRRDQ</sequence>
<comment type="caution">
    <text evidence="3">The sequence shown here is derived from an EMBL/GenBank/DDBJ whole genome shotgun (WGS) entry which is preliminary data.</text>
</comment>
<keyword evidence="4" id="KW-1185">Reference proteome</keyword>
<accession>A0ABQ7FG02</accession>
<organism evidence="3 4">
    <name type="scientific">Streptomyces lycii</name>
    <dbReference type="NCBI Taxonomy" id="2654337"/>
    <lineage>
        <taxon>Bacteria</taxon>
        <taxon>Bacillati</taxon>
        <taxon>Actinomycetota</taxon>
        <taxon>Actinomycetes</taxon>
        <taxon>Kitasatosporales</taxon>
        <taxon>Streptomycetaceae</taxon>
        <taxon>Streptomyces</taxon>
    </lineage>
</organism>
<evidence type="ECO:0000313" key="4">
    <source>
        <dbReference type="Proteomes" id="UP000621266"/>
    </source>
</evidence>
<gene>
    <name evidence="3" type="ORF">GCU69_19375</name>
</gene>
<feature type="transmembrane region" description="Helical" evidence="2">
    <location>
        <begin position="43"/>
        <end position="62"/>
    </location>
</feature>
<feature type="transmembrane region" description="Helical" evidence="2">
    <location>
        <begin position="205"/>
        <end position="223"/>
    </location>
</feature>
<name>A0ABQ7FG02_9ACTN</name>
<keyword evidence="2" id="KW-0472">Membrane</keyword>
<dbReference type="RefSeq" id="WP_098753869.1">
    <property type="nucleotide sequence ID" value="NZ_WHPN01000314.1"/>
</dbReference>
<evidence type="ECO:0000313" key="3">
    <source>
        <dbReference type="EMBL" id="KAF4407463.1"/>
    </source>
</evidence>
<feature type="region of interest" description="Disordered" evidence="1">
    <location>
        <begin position="1"/>
        <end position="20"/>
    </location>
</feature>
<feature type="transmembrane region" description="Helical" evidence="2">
    <location>
        <begin position="264"/>
        <end position="282"/>
    </location>
</feature>
<dbReference type="EMBL" id="WHPN01000314">
    <property type="protein sequence ID" value="KAF4407463.1"/>
    <property type="molecule type" value="Genomic_DNA"/>
</dbReference>
<protein>
    <submittedName>
        <fullName evidence="3">ABC transporter permease</fullName>
    </submittedName>
</protein>
<feature type="transmembrane region" description="Helical" evidence="2">
    <location>
        <begin position="178"/>
        <end position="198"/>
    </location>
</feature>
<feature type="transmembrane region" description="Helical" evidence="2">
    <location>
        <begin position="96"/>
        <end position="116"/>
    </location>
</feature>
<evidence type="ECO:0000256" key="1">
    <source>
        <dbReference type="SAM" id="MobiDB-lite"/>
    </source>
</evidence>
<keyword evidence="2" id="KW-1133">Transmembrane helix</keyword>
<evidence type="ECO:0000256" key="2">
    <source>
        <dbReference type="SAM" id="Phobius"/>
    </source>
</evidence>
<feature type="transmembrane region" description="Helical" evidence="2">
    <location>
        <begin position="137"/>
        <end position="158"/>
    </location>
</feature>
<keyword evidence="2" id="KW-0812">Transmembrane</keyword>
<reference evidence="3 4" key="1">
    <citation type="submission" date="2019-10" db="EMBL/GenBank/DDBJ databases">
        <title>Streptomyces tenebrisbrunneis sp.nov., an endogenous actinomycete isolated from of Lycium ruthenicum.</title>
        <authorList>
            <person name="Ma L."/>
        </authorList>
    </citation>
    <scope>NUCLEOTIDE SEQUENCE [LARGE SCALE GENOMIC DNA]</scope>
    <source>
        <strain evidence="3 4">TRM 66187</strain>
    </source>
</reference>
<proteinExistence type="predicted"/>